<dbReference type="FunFam" id="2.30.180.10:FF:000032">
    <property type="entry name" value="Fasciclin domain-containing protein, putative"/>
    <property type="match status" value="1"/>
</dbReference>
<dbReference type="Proteomes" id="UP000192997">
    <property type="component" value="Unassembled WGS sequence"/>
</dbReference>
<feature type="region of interest" description="Disordered" evidence="1">
    <location>
        <begin position="50"/>
        <end position="74"/>
    </location>
</feature>
<reference evidence="4" key="1">
    <citation type="submission" date="2017-04" db="EMBL/GenBank/DDBJ databases">
        <authorList>
            <person name="Abreu V.A."/>
            <person name="Popin R.V."/>
            <person name="Rigonato J."/>
            <person name="Andreote A.P."/>
            <person name="Schaker P.C."/>
            <person name="Hoff-Risseti C."/>
            <person name="Alvarenga D.O."/>
            <person name="Varani A.M."/>
            <person name="Fiore M.F."/>
        </authorList>
    </citation>
    <scope>NUCLEOTIDE SEQUENCE [LARGE SCALE GENOMIC DNA]</scope>
    <source>
        <strain evidence="4">CENA303</strain>
    </source>
</reference>
<dbReference type="GO" id="GO:0005615">
    <property type="term" value="C:extracellular space"/>
    <property type="evidence" value="ECO:0007669"/>
    <property type="project" value="TreeGrafter"/>
</dbReference>
<evidence type="ECO:0000313" key="4">
    <source>
        <dbReference type="Proteomes" id="UP000192997"/>
    </source>
</evidence>
<gene>
    <name evidence="3" type="ORF">B7O87_06495</name>
</gene>
<evidence type="ECO:0000313" key="3">
    <source>
        <dbReference type="EMBL" id="OSO92892.1"/>
    </source>
</evidence>
<name>A0A1X4G8L1_9CYAN</name>
<sequence>MKFKLRANLTNSWRFGQVKVFTGFLGILALTSISLGVDLPSLGSKVEIVQSNPTITTPPTPDQPTTSPDPKSPELPIFIPEDTEAKNLIEVAKSTGNFKTLIRALEAGGLIKTLEEGEQFTIFAPTDEAFAKVPKRELQNLFRPKNKQVLVDILRYHVVVGRIGAEELKAGAIKSLQGEQIQVRTKNKSVYVSDGQSKGTSAKIIKPDISASNGVIHQIDNLLLPPSLK</sequence>
<dbReference type="SUPFAM" id="SSF82153">
    <property type="entry name" value="FAS1 domain"/>
    <property type="match status" value="1"/>
</dbReference>
<evidence type="ECO:0000259" key="2">
    <source>
        <dbReference type="PROSITE" id="PS50213"/>
    </source>
</evidence>
<dbReference type="AlphaFoldDB" id="A0A1X4G8L1"/>
<feature type="domain" description="FAS1" evidence="2">
    <location>
        <begin position="85"/>
        <end position="223"/>
    </location>
</feature>
<dbReference type="PANTHER" id="PTHR10900">
    <property type="entry name" value="PERIOSTIN-RELATED"/>
    <property type="match status" value="1"/>
</dbReference>
<dbReference type="InterPro" id="IPR036378">
    <property type="entry name" value="FAS1_dom_sf"/>
</dbReference>
<comment type="caution">
    <text evidence="3">The sequence shown here is derived from an EMBL/GenBank/DDBJ whole genome shotgun (WGS) entry which is preliminary data.</text>
</comment>
<accession>A0A1X4G8L1</accession>
<dbReference type="InterPro" id="IPR050904">
    <property type="entry name" value="Adhesion/Biosynth-related"/>
</dbReference>
<dbReference type="Gene3D" id="2.30.180.10">
    <property type="entry name" value="FAS1 domain"/>
    <property type="match status" value="1"/>
</dbReference>
<dbReference type="PANTHER" id="PTHR10900:SF77">
    <property type="entry name" value="FI19380P1"/>
    <property type="match status" value="1"/>
</dbReference>
<dbReference type="Pfam" id="PF02469">
    <property type="entry name" value="Fasciclin"/>
    <property type="match status" value="1"/>
</dbReference>
<protein>
    <submittedName>
        <fullName evidence="3">Fasciclin</fullName>
    </submittedName>
</protein>
<dbReference type="SMART" id="SM00554">
    <property type="entry name" value="FAS1"/>
    <property type="match status" value="1"/>
</dbReference>
<evidence type="ECO:0000256" key="1">
    <source>
        <dbReference type="SAM" id="MobiDB-lite"/>
    </source>
</evidence>
<proteinExistence type="predicted"/>
<organism evidence="3 4">
    <name type="scientific">Cylindrospermopsis raciborskii CENA303</name>
    <dbReference type="NCBI Taxonomy" id="1170769"/>
    <lineage>
        <taxon>Bacteria</taxon>
        <taxon>Bacillati</taxon>
        <taxon>Cyanobacteriota</taxon>
        <taxon>Cyanophyceae</taxon>
        <taxon>Nostocales</taxon>
        <taxon>Aphanizomenonaceae</taxon>
        <taxon>Cylindrospermopsis</taxon>
    </lineage>
</organism>
<dbReference type="EMBL" id="NBYN01000031">
    <property type="protein sequence ID" value="OSO92892.1"/>
    <property type="molecule type" value="Genomic_DNA"/>
</dbReference>
<dbReference type="PROSITE" id="PS50213">
    <property type="entry name" value="FAS1"/>
    <property type="match status" value="1"/>
</dbReference>
<dbReference type="InterPro" id="IPR000782">
    <property type="entry name" value="FAS1_domain"/>
</dbReference>